<organism evidence="2 3">
    <name type="scientific">Caerostris extrusa</name>
    <name type="common">Bark spider</name>
    <name type="synonym">Caerostris bankana</name>
    <dbReference type="NCBI Taxonomy" id="172846"/>
    <lineage>
        <taxon>Eukaryota</taxon>
        <taxon>Metazoa</taxon>
        <taxon>Ecdysozoa</taxon>
        <taxon>Arthropoda</taxon>
        <taxon>Chelicerata</taxon>
        <taxon>Arachnida</taxon>
        <taxon>Araneae</taxon>
        <taxon>Araneomorphae</taxon>
        <taxon>Entelegynae</taxon>
        <taxon>Araneoidea</taxon>
        <taxon>Araneidae</taxon>
        <taxon>Caerostris</taxon>
    </lineage>
</organism>
<dbReference type="Proteomes" id="UP001054945">
    <property type="component" value="Unassembled WGS sequence"/>
</dbReference>
<keyword evidence="3" id="KW-1185">Reference proteome</keyword>
<keyword evidence="1" id="KW-0732">Signal</keyword>
<reference evidence="2 3" key="1">
    <citation type="submission" date="2021-06" db="EMBL/GenBank/DDBJ databases">
        <title>Caerostris extrusa draft genome.</title>
        <authorList>
            <person name="Kono N."/>
            <person name="Arakawa K."/>
        </authorList>
    </citation>
    <scope>NUCLEOTIDE SEQUENCE [LARGE SCALE GENOMIC DNA]</scope>
</reference>
<accession>A0AAV4QJE6</accession>
<feature type="signal peptide" evidence="1">
    <location>
        <begin position="1"/>
        <end position="30"/>
    </location>
</feature>
<protein>
    <submittedName>
        <fullName evidence="2">Uncharacterized protein</fullName>
    </submittedName>
</protein>
<dbReference type="AlphaFoldDB" id="A0AAV4QJE6"/>
<feature type="chain" id="PRO_5043484087" evidence="1">
    <location>
        <begin position="31"/>
        <end position="180"/>
    </location>
</feature>
<evidence type="ECO:0000313" key="3">
    <source>
        <dbReference type="Proteomes" id="UP001054945"/>
    </source>
</evidence>
<gene>
    <name evidence="2" type="ORF">CEXT_793831</name>
</gene>
<evidence type="ECO:0000256" key="1">
    <source>
        <dbReference type="SAM" id="SignalP"/>
    </source>
</evidence>
<sequence>MFCRLQSGDKLTMIAVLWLSIILVTSSALADQNNDELLFSTRNTDNQRSSKLLDAVQAIQRRQVRLTPPPNTAANRIPRAPAVSPQQLAAAFPSRSRRPQIAHLPNQRREPFAETNQHEIQQFTEQRPQIEEVQQPTKRKNGASYRFCDTFGCDCTPPAKAKCCKGYRYDRKNNKCRELV</sequence>
<comment type="caution">
    <text evidence="2">The sequence shown here is derived from an EMBL/GenBank/DDBJ whole genome shotgun (WGS) entry which is preliminary data.</text>
</comment>
<proteinExistence type="predicted"/>
<evidence type="ECO:0000313" key="2">
    <source>
        <dbReference type="EMBL" id="GIY07548.1"/>
    </source>
</evidence>
<name>A0AAV4QJE6_CAEEX</name>
<dbReference type="EMBL" id="BPLR01006123">
    <property type="protein sequence ID" value="GIY07548.1"/>
    <property type="molecule type" value="Genomic_DNA"/>
</dbReference>